<accession>A0A840V255</accession>
<dbReference type="SUPFAM" id="SSF52980">
    <property type="entry name" value="Restriction endonuclease-like"/>
    <property type="match status" value="1"/>
</dbReference>
<dbReference type="HAMAP" id="MF_00048">
    <property type="entry name" value="UPF0102"/>
    <property type="match status" value="1"/>
</dbReference>
<sequence>MSDKRIAFGKKGEDLAASHLLGLGYRILARNYRQRRGEIDIVARDGDCIVFIEVKSRMAGGRFSPGEAITAQKRRQIARVAQMYLAAHRLHDIPARFDVVAVLLDAAGQWRIDHIPNAFDLPDCGW</sequence>
<dbReference type="NCBIfam" id="TIGR00252">
    <property type="entry name" value="YraN family protein"/>
    <property type="match status" value="1"/>
</dbReference>
<dbReference type="AlphaFoldDB" id="A0A840V255"/>
<dbReference type="Gene3D" id="3.40.1350.10">
    <property type="match status" value="1"/>
</dbReference>
<dbReference type="NCBIfam" id="NF009154">
    <property type="entry name" value="PRK12497.3-3"/>
    <property type="match status" value="1"/>
</dbReference>
<evidence type="ECO:0000313" key="4">
    <source>
        <dbReference type="Proteomes" id="UP000539642"/>
    </source>
</evidence>
<dbReference type="GO" id="GO:0004519">
    <property type="term" value="F:endonuclease activity"/>
    <property type="evidence" value="ECO:0007669"/>
    <property type="project" value="UniProtKB-KW"/>
</dbReference>
<keyword evidence="4" id="KW-1185">Reference proteome</keyword>
<dbReference type="InterPro" id="IPR011335">
    <property type="entry name" value="Restrct_endonuc-II-like"/>
</dbReference>
<dbReference type="EMBL" id="JACHEO010000016">
    <property type="protein sequence ID" value="MBB5348918.1"/>
    <property type="molecule type" value="Genomic_DNA"/>
</dbReference>
<dbReference type="GO" id="GO:0003676">
    <property type="term" value="F:nucleic acid binding"/>
    <property type="evidence" value="ECO:0007669"/>
    <property type="project" value="InterPro"/>
</dbReference>
<keyword evidence="3" id="KW-0378">Hydrolase</keyword>
<comment type="similarity">
    <text evidence="1 2">Belongs to the UPF0102 family.</text>
</comment>
<dbReference type="InterPro" id="IPR003509">
    <property type="entry name" value="UPF0102_YraN-like"/>
</dbReference>
<dbReference type="RefSeq" id="WP_205240215.1">
    <property type="nucleotide sequence ID" value="NZ_JACHEO010000016.1"/>
</dbReference>
<reference evidence="3 4" key="1">
    <citation type="submission" date="2020-08" db="EMBL/GenBank/DDBJ databases">
        <title>Genomic Encyclopedia of Type Strains, Phase IV (KMG-IV): sequencing the most valuable type-strain genomes for metagenomic binning, comparative biology and taxonomic classification.</title>
        <authorList>
            <person name="Goeker M."/>
        </authorList>
    </citation>
    <scope>NUCLEOTIDE SEQUENCE [LARGE SCALE GENOMIC DNA]</scope>
    <source>
        <strain evidence="3 4">DSM 28570</strain>
    </source>
</reference>
<gene>
    <name evidence="3" type="ORF">HNQ81_002659</name>
</gene>
<dbReference type="PANTHER" id="PTHR34039:SF1">
    <property type="entry name" value="UPF0102 PROTEIN YRAN"/>
    <property type="match status" value="1"/>
</dbReference>
<dbReference type="PANTHER" id="PTHR34039">
    <property type="entry name" value="UPF0102 PROTEIN YRAN"/>
    <property type="match status" value="1"/>
</dbReference>
<protein>
    <recommendedName>
        <fullName evidence="2">UPF0102 protein HNQ81_002659</fullName>
    </recommendedName>
</protein>
<dbReference type="InterPro" id="IPR011856">
    <property type="entry name" value="tRNA_endonuc-like_dom_sf"/>
</dbReference>
<proteinExistence type="inferred from homology"/>
<dbReference type="Pfam" id="PF02021">
    <property type="entry name" value="UPF0102"/>
    <property type="match status" value="1"/>
</dbReference>
<comment type="caution">
    <text evidence="3">The sequence shown here is derived from an EMBL/GenBank/DDBJ whole genome shotgun (WGS) entry which is preliminary data.</text>
</comment>
<dbReference type="CDD" id="cd20736">
    <property type="entry name" value="PoNe_Nuclease"/>
    <property type="match status" value="1"/>
</dbReference>
<dbReference type="Proteomes" id="UP000539642">
    <property type="component" value="Unassembled WGS sequence"/>
</dbReference>
<keyword evidence="3" id="KW-0255">Endonuclease</keyword>
<name>A0A840V255_9BACT</name>
<evidence type="ECO:0000256" key="1">
    <source>
        <dbReference type="ARBA" id="ARBA00006738"/>
    </source>
</evidence>
<keyword evidence="3" id="KW-0540">Nuclease</keyword>
<evidence type="ECO:0000256" key="2">
    <source>
        <dbReference type="HAMAP-Rule" id="MF_00048"/>
    </source>
</evidence>
<organism evidence="3 4">
    <name type="scientific">Desulfoprunum benzoelyticum</name>
    <dbReference type="NCBI Taxonomy" id="1506996"/>
    <lineage>
        <taxon>Bacteria</taxon>
        <taxon>Pseudomonadati</taxon>
        <taxon>Thermodesulfobacteriota</taxon>
        <taxon>Desulfobulbia</taxon>
        <taxon>Desulfobulbales</taxon>
        <taxon>Desulfobulbaceae</taxon>
        <taxon>Desulfoprunum</taxon>
    </lineage>
</organism>
<dbReference type="NCBIfam" id="NF009150">
    <property type="entry name" value="PRK12497.1-3"/>
    <property type="match status" value="1"/>
</dbReference>
<evidence type="ECO:0000313" key="3">
    <source>
        <dbReference type="EMBL" id="MBB5348918.1"/>
    </source>
</evidence>